<dbReference type="SUPFAM" id="SSF53474">
    <property type="entry name" value="alpha/beta-Hydrolases"/>
    <property type="match status" value="1"/>
</dbReference>
<dbReference type="InterPro" id="IPR000073">
    <property type="entry name" value="AB_hydrolase_1"/>
</dbReference>
<dbReference type="PANTHER" id="PTHR43798:SF33">
    <property type="entry name" value="HYDROLASE, PUTATIVE (AFU_ORTHOLOGUE AFUA_2G14860)-RELATED"/>
    <property type="match status" value="1"/>
</dbReference>
<dbReference type="PANTHER" id="PTHR43798">
    <property type="entry name" value="MONOACYLGLYCEROL LIPASE"/>
    <property type="match status" value="1"/>
</dbReference>
<dbReference type="GO" id="GO:0006508">
    <property type="term" value="P:proteolysis"/>
    <property type="evidence" value="ECO:0007669"/>
    <property type="project" value="InterPro"/>
</dbReference>
<comment type="similarity">
    <text evidence="1">Belongs to the peptidase S33 family.</text>
</comment>
<evidence type="ECO:0000313" key="4">
    <source>
        <dbReference type="EMBL" id="ANC77235.1"/>
    </source>
</evidence>
<keyword evidence="2 4" id="KW-0378">Hydrolase</keyword>
<dbReference type="RefSeq" id="WP_066394551.1">
    <property type="nucleotide sequence ID" value="NZ_CP015378.1"/>
</dbReference>
<dbReference type="Gene3D" id="3.40.50.1820">
    <property type="entry name" value="alpha/beta hydrolase"/>
    <property type="match status" value="1"/>
</dbReference>
<reference evidence="4 5" key="1">
    <citation type="submission" date="2016-04" db="EMBL/GenBank/DDBJ databases">
        <title>Complete genome sequence of Fictibacillus phosphorivorans G25-29, a strain toxic to nematodes.</title>
        <authorList>
            <person name="Zheng Z."/>
        </authorList>
    </citation>
    <scope>NUCLEOTIDE SEQUENCE [LARGE SCALE GENOMIC DNA]</scope>
    <source>
        <strain evidence="4 5">G25-29</strain>
    </source>
</reference>
<dbReference type="PRINTS" id="PR00111">
    <property type="entry name" value="ABHYDROLASE"/>
</dbReference>
<sequence>MIQQLNGQEIEIRGKKLYVERYGDVDKPAILYLHGGPGEGCHDFSFHQAERLGKHFNLVLIDQRGVCRSENIEKDEPFGFQDLIDDCEALREYLHIQKWSLIGHSFGGFLALAYVRQHPDSIEKVIFEGPTFDFELTSQSLIKKTAHLLKKYGKHELYEKGLLLAEGKHPIRELTEEYMKLSDELGENRMEIYRHNHDNPTDYYSFYSEEEWDEFYDRSEYHYNLLREEGKIFDSLLDDIKYVKNPMLLLVGKYDACTCEKHFEVFERDAINGEIFIFEESGHTPHYEESEKFKQVVIEYLQS</sequence>
<keyword evidence="5" id="KW-1185">Reference proteome</keyword>
<evidence type="ECO:0000259" key="3">
    <source>
        <dbReference type="Pfam" id="PF00561"/>
    </source>
</evidence>
<feature type="domain" description="AB hydrolase-1" evidence="3">
    <location>
        <begin position="28"/>
        <end position="289"/>
    </location>
</feature>
<dbReference type="KEGG" id="fpn:ABE65_010645"/>
<evidence type="ECO:0000256" key="2">
    <source>
        <dbReference type="ARBA" id="ARBA00022801"/>
    </source>
</evidence>
<organism evidence="4 5">
    <name type="scientific">Fictibacillus phosphorivorans</name>
    <dbReference type="NCBI Taxonomy" id="1221500"/>
    <lineage>
        <taxon>Bacteria</taxon>
        <taxon>Bacillati</taxon>
        <taxon>Bacillota</taxon>
        <taxon>Bacilli</taxon>
        <taxon>Bacillales</taxon>
        <taxon>Fictibacillaceae</taxon>
        <taxon>Fictibacillus</taxon>
    </lineage>
</organism>
<dbReference type="InterPro" id="IPR002410">
    <property type="entry name" value="Peptidase_S33"/>
</dbReference>
<dbReference type="InterPro" id="IPR050266">
    <property type="entry name" value="AB_hydrolase_sf"/>
</dbReference>
<dbReference type="Proteomes" id="UP000076623">
    <property type="component" value="Chromosome"/>
</dbReference>
<dbReference type="GO" id="GO:0016020">
    <property type="term" value="C:membrane"/>
    <property type="evidence" value="ECO:0007669"/>
    <property type="project" value="TreeGrafter"/>
</dbReference>
<dbReference type="GO" id="GO:0004177">
    <property type="term" value="F:aminopeptidase activity"/>
    <property type="evidence" value="ECO:0007669"/>
    <property type="project" value="UniProtKB-EC"/>
</dbReference>
<protein>
    <submittedName>
        <fullName evidence="4">Alpha/beta hydrolase</fullName>
    </submittedName>
</protein>
<dbReference type="STRING" id="1221500.ABE65_010645"/>
<dbReference type="PRINTS" id="PR00793">
    <property type="entry name" value="PROAMNOPTASE"/>
</dbReference>
<dbReference type="Pfam" id="PF00561">
    <property type="entry name" value="Abhydrolase_1"/>
    <property type="match status" value="1"/>
</dbReference>
<name>A0A168W0B8_9BACL</name>
<accession>A0A168W0B8</accession>
<proteinExistence type="inferred from homology"/>
<evidence type="ECO:0000313" key="5">
    <source>
        <dbReference type="Proteomes" id="UP000076623"/>
    </source>
</evidence>
<gene>
    <name evidence="4" type="ORF">ABE65_010645</name>
</gene>
<dbReference type="AlphaFoldDB" id="A0A168W0B8"/>
<dbReference type="EMBL" id="CP015378">
    <property type="protein sequence ID" value="ANC77235.1"/>
    <property type="molecule type" value="Genomic_DNA"/>
</dbReference>
<dbReference type="InterPro" id="IPR029058">
    <property type="entry name" value="AB_hydrolase_fold"/>
</dbReference>
<evidence type="ECO:0000256" key="1">
    <source>
        <dbReference type="ARBA" id="ARBA00010088"/>
    </source>
</evidence>